<feature type="transmembrane region" description="Helical" evidence="1">
    <location>
        <begin position="126"/>
        <end position="146"/>
    </location>
</feature>
<keyword evidence="1" id="KW-1133">Transmembrane helix</keyword>
<accession>A0A1C6TVP3</accession>
<dbReference type="EMBL" id="FMHY01000002">
    <property type="protein sequence ID" value="SCL45758.1"/>
    <property type="molecule type" value="Genomic_DNA"/>
</dbReference>
<dbReference type="OrthoDB" id="7359894at2"/>
<reference evidence="4" key="1">
    <citation type="submission" date="2016-06" db="EMBL/GenBank/DDBJ databases">
        <authorList>
            <person name="Varghese N."/>
            <person name="Submissions Spin"/>
        </authorList>
    </citation>
    <scope>NUCLEOTIDE SEQUENCE [LARGE SCALE GENOMIC DNA]</scope>
    <source>
        <strain evidence="4">DSM 44814</strain>
    </source>
</reference>
<evidence type="ECO:0000259" key="2">
    <source>
        <dbReference type="Pfam" id="PF04024"/>
    </source>
</evidence>
<organism evidence="3 4">
    <name type="scientific">Micromonospora eburnea</name>
    <dbReference type="NCBI Taxonomy" id="227316"/>
    <lineage>
        <taxon>Bacteria</taxon>
        <taxon>Bacillati</taxon>
        <taxon>Actinomycetota</taxon>
        <taxon>Actinomycetes</taxon>
        <taxon>Micromonosporales</taxon>
        <taxon>Micromonosporaceae</taxon>
        <taxon>Micromonospora</taxon>
    </lineage>
</organism>
<evidence type="ECO:0000313" key="3">
    <source>
        <dbReference type="EMBL" id="SCL45758.1"/>
    </source>
</evidence>
<dbReference type="Proteomes" id="UP000199696">
    <property type="component" value="Unassembled WGS sequence"/>
</dbReference>
<proteinExistence type="predicted"/>
<dbReference type="InterPro" id="IPR007168">
    <property type="entry name" value="Phageshock_PspC_N"/>
</dbReference>
<dbReference type="Pfam" id="PF04024">
    <property type="entry name" value="PspC"/>
    <property type="match status" value="1"/>
</dbReference>
<gene>
    <name evidence="3" type="ORF">GA0070604_1098</name>
</gene>
<evidence type="ECO:0000256" key="1">
    <source>
        <dbReference type="SAM" id="Phobius"/>
    </source>
</evidence>
<keyword evidence="1" id="KW-0812">Transmembrane</keyword>
<name>A0A1C6TVP3_9ACTN</name>
<protein>
    <submittedName>
        <fullName evidence="3">Phage shock protein C (PspC) family protein</fullName>
    </submittedName>
</protein>
<feature type="transmembrane region" description="Helical" evidence="1">
    <location>
        <begin position="152"/>
        <end position="173"/>
    </location>
</feature>
<evidence type="ECO:0000313" key="4">
    <source>
        <dbReference type="Proteomes" id="UP000199696"/>
    </source>
</evidence>
<sequence>MTATRHMRLAGHAQLFTLTDDAHSDLVSYLSRSRAALENEPDGDETLRDVEAALGDQLAPLCEGGSVVDAVQMQNLLDRTGSIESSRTMQNGSAPQRLPSWVRVTEGKWLAGVCLGVAARANLDPAWVRGVAAVAVFLVAGILAPLGEGIPMLLFLAAAALGYIVLIVALPPVRSVAEYRRLHRLGRNYP</sequence>
<dbReference type="STRING" id="227316.GA0070604_1098"/>
<feature type="domain" description="Phage shock protein PspC N-terminal" evidence="2">
    <location>
        <begin position="101"/>
        <end position="172"/>
    </location>
</feature>
<keyword evidence="4" id="KW-1185">Reference proteome</keyword>
<dbReference type="AlphaFoldDB" id="A0A1C6TVP3"/>
<keyword evidence="1" id="KW-0472">Membrane</keyword>